<reference evidence="1" key="1">
    <citation type="submission" date="2019-08" db="EMBL/GenBank/DDBJ databases">
        <authorList>
            <person name="Kucharzyk K."/>
            <person name="Murdoch R.W."/>
            <person name="Higgins S."/>
            <person name="Loffler F."/>
        </authorList>
    </citation>
    <scope>NUCLEOTIDE SEQUENCE</scope>
</reference>
<proteinExistence type="predicted"/>
<evidence type="ECO:0000313" key="1">
    <source>
        <dbReference type="EMBL" id="MPL60153.1"/>
    </source>
</evidence>
<comment type="caution">
    <text evidence="1">The sequence shown here is derived from an EMBL/GenBank/DDBJ whole genome shotgun (WGS) entry which is preliminary data.</text>
</comment>
<protein>
    <submittedName>
        <fullName evidence="1">Uncharacterized protein</fullName>
    </submittedName>
</protein>
<accession>A0A644SZU0</accession>
<sequence>MPWTSEHTKWLVDTDQQLKTADGKDVEVWEFRHENDVAVLSAGAKHFRNHSAWTLKSIFYGASKRVKTILIHLNSLAVLTLPPKNIPLKNLVWHRSIRMEYGTMLFVKS</sequence>
<dbReference type="EMBL" id="VSSQ01000011">
    <property type="protein sequence ID" value="MPL60153.1"/>
    <property type="molecule type" value="Genomic_DNA"/>
</dbReference>
<gene>
    <name evidence="1" type="ORF">SDC9_05709</name>
</gene>
<name>A0A644SZU0_9ZZZZ</name>
<dbReference type="AlphaFoldDB" id="A0A644SZU0"/>
<organism evidence="1">
    <name type="scientific">bioreactor metagenome</name>
    <dbReference type="NCBI Taxonomy" id="1076179"/>
    <lineage>
        <taxon>unclassified sequences</taxon>
        <taxon>metagenomes</taxon>
        <taxon>ecological metagenomes</taxon>
    </lineage>
</organism>